<dbReference type="AlphaFoldDB" id="A0A4Q9B9Z2"/>
<dbReference type="OrthoDB" id="961597at2"/>
<reference evidence="1 2" key="1">
    <citation type="submission" date="2019-02" db="EMBL/GenBank/DDBJ databases">
        <title>Genome of a new Bacteroidetes strain.</title>
        <authorList>
            <person name="Pitt A."/>
        </authorList>
    </citation>
    <scope>NUCLEOTIDE SEQUENCE [LARGE SCALE GENOMIC DNA]</scope>
    <source>
        <strain evidence="1 2">103A-SOEBACH</strain>
    </source>
</reference>
<gene>
    <name evidence="1" type="ORF">EWU20_05870</name>
</gene>
<evidence type="ECO:0000313" key="2">
    <source>
        <dbReference type="Proteomes" id="UP000293583"/>
    </source>
</evidence>
<dbReference type="Proteomes" id="UP000293583">
    <property type="component" value="Unassembled WGS sequence"/>
</dbReference>
<dbReference type="RefSeq" id="WP_130923088.1">
    <property type="nucleotide sequence ID" value="NZ_JAANOL010000006.1"/>
</dbReference>
<protein>
    <recommendedName>
        <fullName evidence="3">Lipoprotein</fullName>
    </recommendedName>
</protein>
<dbReference type="PROSITE" id="PS51257">
    <property type="entry name" value="PROKAR_LIPOPROTEIN"/>
    <property type="match status" value="1"/>
</dbReference>
<sequence>MENPLNKLIVPLFALFIFVTSCNQEKKNENKESAQQESVTAAWNDSGEWVQKLSLSPQQIIRNATWGQAMSSLKDTLALAESQPEKGQSYTLYFDDTDLNFSDITYIPNDQNELQEIDFDIFVESSADVQPLIDHWKVYLDAKFGPSEVKGKQILWTKNKNTRIELENVSTLKDPGIKLSFKAIH</sequence>
<name>A0A4Q9B9Z2_9BACT</name>
<evidence type="ECO:0000313" key="1">
    <source>
        <dbReference type="EMBL" id="TBH72900.1"/>
    </source>
</evidence>
<organism evidence="1 2">
    <name type="scientific">Aquirufa antheringensis</name>
    <dbReference type="NCBI Taxonomy" id="2516559"/>
    <lineage>
        <taxon>Bacteria</taxon>
        <taxon>Pseudomonadati</taxon>
        <taxon>Bacteroidota</taxon>
        <taxon>Cytophagia</taxon>
        <taxon>Cytophagales</taxon>
        <taxon>Flectobacillaceae</taxon>
        <taxon>Aquirufa</taxon>
    </lineage>
</organism>
<comment type="caution">
    <text evidence="1">The sequence shown here is derived from an EMBL/GenBank/DDBJ whole genome shotgun (WGS) entry which is preliminary data.</text>
</comment>
<proteinExistence type="predicted"/>
<accession>A0A4Q9B9Z2</accession>
<keyword evidence="2" id="KW-1185">Reference proteome</keyword>
<dbReference type="EMBL" id="SEWY01000003">
    <property type="protein sequence ID" value="TBH72900.1"/>
    <property type="molecule type" value="Genomic_DNA"/>
</dbReference>
<evidence type="ECO:0008006" key="3">
    <source>
        <dbReference type="Google" id="ProtNLM"/>
    </source>
</evidence>